<dbReference type="RefSeq" id="WP_089342548.1">
    <property type="nucleotide sequence ID" value="NZ_CP067129.1"/>
</dbReference>
<evidence type="ECO:0000256" key="11">
    <source>
        <dbReference type="ARBA" id="ARBA00023204"/>
    </source>
</evidence>
<evidence type="ECO:0000256" key="1">
    <source>
        <dbReference type="ARBA" id="ARBA00001400"/>
    </source>
</evidence>
<comment type="catalytic activity">
    <reaction evidence="1">
        <text>Hydrolyzes single-stranded DNA or mismatched double-stranded DNA and polynucleotides, releasing free uracil.</text>
        <dbReference type="EC" id="3.2.2.27"/>
    </reaction>
</comment>
<evidence type="ECO:0000256" key="3">
    <source>
        <dbReference type="ARBA" id="ARBA00012030"/>
    </source>
</evidence>
<sequence>MDSLPTYQGIAIDADTALALLEWQVEMGADEAMLDAPVDRFELAPRSRAADTPVMPPLQMQAPAVASPQPSVQDDLQARVAEAESLAARAQSLEALAAAQAGFDGIELKKGARNFCFADGNPKARVLILGEAPGDEEDRQGRPFVGQAGQLLDRMFEAIGLSRQEVDAEKALYITNVLAWRPPGNRDPSNDEISLSMPFVRRHVELVSPDLVVLMGNVPCQAAIGRRGILRLRGQWTQAFERPALPMTHPAYLLRTPVAKREAWADLLSLSARMESLSV</sequence>
<dbReference type="Proteomes" id="UP000198307">
    <property type="component" value="Unassembled WGS sequence"/>
</dbReference>
<proteinExistence type="inferred from homology"/>
<dbReference type="PANTHER" id="PTHR33693">
    <property type="entry name" value="TYPE-5 URACIL-DNA GLYCOSYLASE"/>
    <property type="match status" value="1"/>
</dbReference>
<dbReference type="InterPro" id="IPR005122">
    <property type="entry name" value="Uracil-DNA_glycosylase-like"/>
</dbReference>
<dbReference type="OrthoDB" id="5290748at2"/>
<organism evidence="13 14">
    <name type="scientific">Paracoccus seriniphilus</name>
    <dbReference type="NCBI Taxonomy" id="184748"/>
    <lineage>
        <taxon>Bacteria</taxon>
        <taxon>Pseudomonadati</taxon>
        <taxon>Pseudomonadota</taxon>
        <taxon>Alphaproteobacteria</taxon>
        <taxon>Rhodobacterales</taxon>
        <taxon>Paracoccaceae</taxon>
        <taxon>Paracoccus</taxon>
    </lineage>
</organism>
<evidence type="ECO:0000259" key="12">
    <source>
        <dbReference type="SMART" id="SM00986"/>
    </source>
</evidence>
<keyword evidence="7" id="KW-0227">DNA damage</keyword>
<keyword evidence="9" id="KW-0408">Iron</keyword>
<name>A0A239PLY5_9RHOB</name>
<dbReference type="SUPFAM" id="SSF52141">
    <property type="entry name" value="Uracil-DNA glycosylase-like"/>
    <property type="match status" value="1"/>
</dbReference>
<evidence type="ECO:0000256" key="4">
    <source>
        <dbReference type="ARBA" id="ARBA00019403"/>
    </source>
</evidence>
<dbReference type="InterPro" id="IPR051536">
    <property type="entry name" value="UDG_Type-4/5"/>
</dbReference>
<keyword evidence="5" id="KW-0004">4Fe-4S</keyword>
<gene>
    <name evidence="13" type="ORF">SAMN05444959_101196</name>
</gene>
<dbReference type="SMART" id="SM00986">
    <property type="entry name" value="UDG"/>
    <property type="match status" value="1"/>
</dbReference>
<dbReference type="Gene3D" id="3.40.470.10">
    <property type="entry name" value="Uracil-DNA glycosylase-like domain"/>
    <property type="match status" value="1"/>
</dbReference>
<evidence type="ECO:0000256" key="10">
    <source>
        <dbReference type="ARBA" id="ARBA00023014"/>
    </source>
</evidence>
<comment type="similarity">
    <text evidence="2">Belongs to the uracil-DNA glycosylase (UDG) superfamily. Type 4 (UDGa) family.</text>
</comment>
<evidence type="ECO:0000256" key="5">
    <source>
        <dbReference type="ARBA" id="ARBA00022485"/>
    </source>
</evidence>
<evidence type="ECO:0000256" key="2">
    <source>
        <dbReference type="ARBA" id="ARBA00006521"/>
    </source>
</evidence>
<keyword evidence="14" id="KW-1185">Reference proteome</keyword>
<dbReference type="EMBL" id="FZQB01000001">
    <property type="protein sequence ID" value="SNT68637.1"/>
    <property type="molecule type" value="Genomic_DNA"/>
</dbReference>
<dbReference type="GO" id="GO:0046872">
    <property type="term" value="F:metal ion binding"/>
    <property type="evidence" value="ECO:0007669"/>
    <property type="project" value="UniProtKB-KW"/>
</dbReference>
<dbReference type="GO" id="GO:0004844">
    <property type="term" value="F:uracil DNA N-glycosylase activity"/>
    <property type="evidence" value="ECO:0007669"/>
    <property type="project" value="UniProtKB-EC"/>
</dbReference>
<evidence type="ECO:0000256" key="9">
    <source>
        <dbReference type="ARBA" id="ARBA00023004"/>
    </source>
</evidence>
<dbReference type="Pfam" id="PF03167">
    <property type="entry name" value="UDG"/>
    <property type="match status" value="1"/>
</dbReference>
<reference evidence="13 14" key="1">
    <citation type="submission" date="2017-07" db="EMBL/GenBank/DDBJ databases">
        <authorList>
            <person name="Sun Z.S."/>
            <person name="Albrecht U."/>
            <person name="Echele G."/>
            <person name="Lee C.C."/>
        </authorList>
    </citation>
    <scope>NUCLEOTIDE SEQUENCE [LARGE SCALE GENOMIC DNA]</scope>
    <source>
        <strain evidence="13 14">DSM 14827</strain>
    </source>
</reference>
<dbReference type="NCBIfam" id="TIGR00758">
    <property type="entry name" value="UDG_fam4"/>
    <property type="match status" value="1"/>
</dbReference>
<evidence type="ECO:0000256" key="7">
    <source>
        <dbReference type="ARBA" id="ARBA00022763"/>
    </source>
</evidence>
<dbReference type="GO" id="GO:0006281">
    <property type="term" value="P:DNA repair"/>
    <property type="evidence" value="ECO:0007669"/>
    <property type="project" value="UniProtKB-KW"/>
</dbReference>
<dbReference type="AlphaFoldDB" id="A0A239PLY5"/>
<dbReference type="GO" id="GO:0051539">
    <property type="term" value="F:4 iron, 4 sulfur cluster binding"/>
    <property type="evidence" value="ECO:0007669"/>
    <property type="project" value="UniProtKB-KW"/>
</dbReference>
<protein>
    <recommendedName>
        <fullName evidence="4">Type-4 uracil-DNA glycosylase</fullName>
        <ecNumber evidence="3">3.2.2.27</ecNumber>
    </recommendedName>
</protein>
<keyword evidence="6" id="KW-0479">Metal-binding</keyword>
<dbReference type="EC" id="3.2.2.27" evidence="3"/>
<dbReference type="InterPro" id="IPR036895">
    <property type="entry name" value="Uracil-DNA_glycosylase-like_sf"/>
</dbReference>
<dbReference type="InterPro" id="IPR005273">
    <property type="entry name" value="Ura-DNA_glyco_family4"/>
</dbReference>
<dbReference type="PANTHER" id="PTHR33693:SF1">
    <property type="entry name" value="TYPE-4 URACIL-DNA GLYCOSYLASE"/>
    <property type="match status" value="1"/>
</dbReference>
<accession>A0A239PLY5</accession>
<evidence type="ECO:0000313" key="13">
    <source>
        <dbReference type="EMBL" id="SNT68637.1"/>
    </source>
</evidence>
<keyword evidence="10" id="KW-0411">Iron-sulfur</keyword>
<dbReference type="CDD" id="cd10030">
    <property type="entry name" value="UDG-F4_TTUDGA_SPO1dp_like"/>
    <property type="match status" value="1"/>
</dbReference>
<evidence type="ECO:0000256" key="6">
    <source>
        <dbReference type="ARBA" id="ARBA00022723"/>
    </source>
</evidence>
<keyword evidence="8" id="KW-0378">Hydrolase</keyword>
<feature type="domain" description="Uracil-DNA glycosylase-like" evidence="12">
    <location>
        <begin position="117"/>
        <end position="268"/>
    </location>
</feature>
<keyword evidence="11" id="KW-0234">DNA repair</keyword>
<evidence type="ECO:0000313" key="14">
    <source>
        <dbReference type="Proteomes" id="UP000198307"/>
    </source>
</evidence>
<dbReference type="SMART" id="SM00987">
    <property type="entry name" value="UreE_C"/>
    <property type="match status" value="1"/>
</dbReference>
<evidence type="ECO:0000256" key="8">
    <source>
        <dbReference type="ARBA" id="ARBA00022801"/>
    </source>
</evidence>